<accession>A0A6A4PEN6</accession>
<organism evidence="10 11">
    <name type="scientific">Lupinus albus</name>
    <name type="common">White lupine</name>
    <name type="synonym">Lupinus termis</name>
    <dbReference type="NCBI Taxonomy" id="3870"/>
    <lineage>
        <taxon>Eukaryota</taxon>
        <taxon>Viridiplantae</taxon>
        <taxon>Streptophyta</taxon>
        <taxon>Embryophyta</taxon>
        <taxon>Tracheophyta</taxon>
        <taxon>Spermatophyta</taxon>
        <taxon>Magnoliopsida</taxon>
        <taxon>eudicotyledons</taxon>
        <taxon>Gunneridae</taxon>
        <taxon>Pentapetalae</taxon>
        <taxon>rosids</taxon>
        <taxon>fabids</taxon>
        <taxon>Fabales</taxon>
        <taxon>Fabaceae</taxon>
        <taxon>Papilionoideae</taxon>
        <taxon>50 kb inversion clade</taxon>
        <taxon>genistoids sensu lato</taxon>
        <taxon>core genistoids</taxon>
        <taxon>Genisteae</taxon>
        <taxon>Lupinus</taxon>
    </lineage>
</organism>
<evidence type="ECO:0000313" key="10">
    <source>
        <dbReference type="EMBL" id="KAE9598847.1"/>
    </source>
</evidence>
<dbReference type="InterPro" id="IPR006459">
    <property type="entry name" value="CASP/CASPL"/>
</dbReference>
<evidence type="ECO:0000256" key="5">
    <source>
        <dbReference type="ARBA" id="ARBA00022692"/>
    </source>
</evidence>
<feature type="transmembrane region" description="Helical" evidence="8">
    <location>
        <begin position="106"/>
        <end position="128"/>
    </location>
</feature>
<evidence type="ECO:0000256" key="7">
    <source>
        <dbReference type="ARBA" id="ARBA00023136"/>
    </source>
</evidence>
<reference evidence="11" key="1">
    <citation type="journal article" date="2020" name="Nat. Commun.">
        <title>Genome sequence of the cluster root forming white lupin.</title>
        <authorList>
            <person name="Hufnagel B."/>
            <person name="Marques A."/>
            <person name="Soriano A."/>
            <person name="Marques L."/>
            <person name="Divol F."/>
            <person name="Doumas P."/>
            <person name="Sallet E."/>
            <person name="Mancinotti D."/>
            <person name="Carrere S."/>
            <person name="Marande W."/>
            <person name="Arribat S."/>
            <person name="Keller J."/>
            <person name="Huneau C."/>
            <person name="Blein T."/>
            <person name="Aime D."/>
            <person name="Laguerre M."/>
            <person name="Taylor J."/>
            <person name="Schubert V."/>
            <person name="Nelson M."/>
            <person name="Geu-Flores F."/>
            <person name="Crespi M."/>
            <person name="Gallardo-Guerrero K."/>
            <person name="Delaux P.-M."/>
            <person name="Salse J."/>
            <person name="Berges H."/>
            <person name="Guyot R."/>
            <person name="Gouzy J."/>
            <person name="Peret B."/>
        </authorList>
    </citation>
    <scope>NUCLEOTIDE SEQUENCE [LARGE SCALE GENOMIC DNA]</scope>
    <source>
        <strain evidence="11">cv. Amiga</strain>
    </source>
</reference>
<comment type="similarity">
    <text evidence="2 8">Belongs to the Casparian strip membrane proteins (CASP) family.</text>
</comment>
<dbReference type="PANTHER" id="PTHR33573:SF46">
    <property type="entry name" value="CASP-LIKE PROTEIN 2A1"/>
    <property type="match status" value="1"/>
</dbReference>
<comment type="caution">
    <text evidence="10">The sequence shown here is derived from an EMBL/GenBank/DDBJ whole genome shotgun (WGS) entry which is preliminary data.</text>
</comment>
<comment type="subunit">
    <text evidence="3 8">Homodimer and heterodimers.</text>
</comment>
<feature type="transmembrane region" description="Helical" evidence="8">
    <location>
        <begin position="190"/>
        <end position="208"/>
    </location>
</feature>
<dbReference type="Pfam" id="PF04535">
    <property type="entry name" value="CASP_dom"/>
    <property type="match status" value="1"/>
</dbReference>
<comment type="subcellular location">
    <subcellularLocation>
        <location evidence="1 8">Cell membrane</location>
        <topology evidence="1 8">Multi-pass membrane protein</topology>
    </subcellularLocation>
</comment>
<evidence type="ECO:0000256" key="2">
    <source>
        <dbReference type="ARBA" id="ARBA00007651"/>
    </source>
</evidence>
<protein>
    <recommendedName>
        <fullName evidence="8">CASP-like protein</fullName>
    </recommendedName>
</protein>
<gene>
    <name evidence="10" type="ORF">Lalb_Chr15g0085341</name>
</gene>
<sequence length="236" mass="25452">MYIQIIIGCSNISISFQLKLNITNPKNITVVIMMMEKESAVEAAPPRSPMQVEELEGNASTLRSAETLLRLVPIGLCVSALVLMLKNSQQNDYGSLDYTHLGAFRYLVHANGICAGYSLLSAAIIVAMPLPCTMPRAWTFFLLDQVLTYITLAAGAVSMEVLYLAENGDTATTWSSACGSFGRFCHKATASIAITFVAVLCYVVLSLISSYKLFSKYDAPVVTSPTTGIDVAAFHG</sequence>
<evidence type="ECO:0000259" key="9">
    <source>
        <dbReference type="Pfam" id="PF04535"/>
    </source>
</evidence>
<evidence type="ECO:0000256" key="8">
    <source>
        <dbReference type="RuleBase" id="RU361233"/>
    </source>
</evidence>
<keyword evidence="4 8" id="KW-1003">Cell membrane</keyword>
<evidence type="ECO:0000256" key="4">
    <source>
        <dbReference type="ARBA" id="ARBA00022475"/>
    </source>
</evidence>
<dbReference type="Proteomes" id="UP000447434">
    <property type="component" value="Chromosome 15"/>
</dbReference>
<keyword evidence="7 8" id="KW-0472">Membrane</keyword>
<keyword evidence="5 8" id="KW-0812">Transmembrane</keyword>
<keyword evidence="6 8" id="KW-1133">Transmembrane helix</keyword>
<dbReference type="GO" id="GO:0005886">
    <property type="term" value="C:plasma membrane"/>
    <property type="evidence" value="ECO:0007669"/>
    <property type="project" value="UniProtKB-SubCell"/>
</dbReference>
<evidence type="ECO:0000256" key="6">
    <source>
        <dbReference type="ARBA" id="ARBA00022989"/>
    </source>
</evidence>
<feature type="transmembrane region" description="Helical" evidence="8">
    <location>
        <begin position="140"/>
        <end position="165"/>
    </location>
</feature>
<feature type="domain" description="Casparian strip membrane protein" evidence="9">
    <location>
        <begin position="61"/>
        <end position="201"/>
    </location>
</feature>
<dbReference type="EMBL" id="WOCE01000015">
    <property type="protein sequence ID" value="KAE9598847.1"/>
    <property type="molecule type" value="Genomic_DNA"/>
</dbReference>
<keyword evidence="11" id="KW-1185">Reference proteome</keyword>
<proteinExistence type="inferred from homology"/>
<evidence type="ECO:0000313" key="11">
    <source>
        <dbReference type="Proteomes" id="UP000447434"/>
    </source>
</evidence>
<dbReference type="InterPro" id="IPR006702">
    <property type="entry name" value="CASP_dom"/>
</dbReference>
<dbReference type="NCBIfam" id="TIGR01569">
    <property type="entry name" value="A_tha_TIGR01569"/>
    <property type="match status" value="1"/>
</dbReference>
<dbReference type="PANTHER" id="PTHR33573">
    <property type="entry name" value="CASP-LIKE PROTEIN 4A4"/>
    <property type="match status" value="1"/>
</dbReference>
<evidence type="ECO:0000256" key="3">
    <source>
        <dbReference type="ARBA" id="ARBA00011489"/>
    </source>
</evidence>
<dbReference type="OrthoDB" id="749363at2759"/>
<name>A0A6A4PEN6_LUPAL</name>
<dbReference type="AlphaFoldDB" id="A0A6A4PEN6"/>
<evidence type="ECO:0000256" key="1">
    <source>
        <dbReference type="ARBA" id="ARBA00004651"/>
    </source>
</evidence>
<feature type="transmembrane region" description="Helical" evidence="8">
    <location>
        <begin position="68"/>
        <end position="86"/>
    </location>
</feature>